<dbReference type="InterPro" id="IPR014895">
    <property type="entry name" value="Alginate_lyase_2"/>
</dbReference>
<sequence>MQHNRARHPLMNALVLALGTVAISAPSLANDTPPAEAFNLDTWKLTLPMDGNGDGKVDEIKVSDLQSYRQADYFYLDDEDHLVFVTPNKAFTTPNSSNARTELRQMLRGTDTSIGTHDPQNNFALASHKHADQYAQVGGFLEATLRVEHVAERSRKPDRKSAYSVVVGQIHAGKDKALMEEDEGFGHGNEPLKIFYKKLPDQDTGSVFWNYEKNLAKEDPRRTDVSYAVWGNDWSSNADPGEEGISLGETFSYKVVVKGDIMHLTFNAEGHPTRNFEINLADNVDANGQVDQDDLPAGYAGDWMYFKAGSYNQCNTKPSSNACEGTGEWAKDEANGDYAKVVFTELESGKVQ</sequence>
<dbReference type="InterPro" id="IPR013320">
    <property type="entry name" value="ConA-like_dom_sf"/>
</dbReference>
<evidence type="ECO:0000313" key="3">
    <source>
        <dbReference type="EMBL" id="MDO6670963.1"/>
    </source>
</evidence>
<organism evidence="3 4">
    <name type="scientific">Cobetia amphilecti</name>
    <dbReference type="NCBI Taxonomy" id="1055104"/>
    <lineage>
        <taxon>Bacteria</taxon>
        <taxon>Pseudomonadati</taxon>
        <taxon>Pseudomonadota</taxon>
        <taxon>Gammaproteobacteria</taxon>
        <taxon>Oceanospirillales</taxon>
        <taxon>Halomonadaceae</taxon>
        <taxon>Cobetia</taxon>
    </lineage>
</organism>
<reference evidence="3" key="1">
    <citation type="submission" date="2023-07" db="EMBL/GenBank/DDBJ databases">
        <title>Genome content predicts the carbon catabolic preferences of heterotrophic bacteria.</title>
        <authorList>
            <person name="Gralka M."/>
        </authorList>
    </citation>
    <scope>NUCLEOTIDE SEQUENCE</scope>
    <source>
        <strain evidence="3">C2R13</strain>
    </source>
</reference>
<keyword evidence="3" id="KW-0456">Lyase</keyword>
<dbReference type="RefSeq" id="WP_303592807.1">
    <property type="nucleotide sequence ID" value="NZ_JAUORK010000002.1"/>
</dbReference>
<proteinExistence type="predicted"/>
<gene>
    <name evidence="3" type="ORF">Q4535_02410</name>
</gene>
<accession>A0AAP4TWC8</accession>
<feature type="signal peptide" evidence="1">
    <location>
        <begin position="1"/>
        <end position="29"/>
    </location>
</feature>
<protein>
    <submittedName>
        <fullName evidence="3">Polysaccharide lyase family 7 protein</fullName>
    </submittedName>
</protein>
<evidence type="ECO:0000313" key="4">
    <source>
        <dbReference type="Proteomes" id="UP001170481"/>
    </source>
</evidence>
<dbReference type="Gene3D" id="2.60.120.200">
    <property type="match status" value="1"/>
</dbReference>
<feature type="chain" id="PRO_5042916845" evidence="1">
    <location>
        <begin position="30"/>
        <end position="352"/>
    </location>
</feature>
<dbReference type="GO" id="GO:0016829">
    <property type="term" value="F:lyase activity"/>
    <property type="evidence" value="ECO:0007669"/>
    <property type="project" value="UniProtKB-KW"/>
</dbReference>
<comment type="caution">
    <text evidence="3">The sequence shown here is derived from an EMBL/GenBank/DDBJ whole genome shotgun (WGS) entry which is preliminary data.</text>
</comment>
<feature type="domain" description="Alginate lyase 2" evidence="2">
    <location>
        <begin position="38"/>
        <end position="347"/>
    </location>
</feature>
<dbReference type="Pfam" id="PF08787">
    <property type="entry name" value="Alginate_lyase2"/>
    <property type="match status" value="1"/>
</dbReference>
<dbReference type="EMBL" id="JAUORK010000002">
    <property type="protein sequence ID" value="MDO6670963.1"/>
    <property type="molecule type" value="Genomic_DNA"/>
</dbReference>
<dbReference type="AlphaFoldDB" id="A0AAP4TWC8"/>
<keyword evidence="1" id="KW-0732">Signal</keyword>
<dbReference type="Proteomes" id="UP001170481">
    <property type="component" value="Unassembled WGS sequence"/>
</dbReference>
<evidence type="ECO:0000259" key="2">
    <source>
        <dbReference type="Pfam" id="PF08787"/>
    </source>
</evidence>
<dbReference type="SUPFAM" id="SSF49899">
    <property type="entry name" value="Concanavalin A-like lectins/glucanases"/>
    <property type="match status" value="1"/>
</dbReference>
<evidence type="ECO:0000256" key="1">
    <source>
        <dbReference type="SAM" id="SignalP"/>
    </source>
</evidence>
<name>A0AAP4TWC8_9GAMM</name>